<dbReference type="EMBL" id="NJHN03000098">
    <property type="protein sequence ID" value="KAH9415392.1"/>
    <property type="molecule type" value="Genomic_DNA"/>
</dbReference>
<protein>
    <submittedName>
        <fullName evidence="3">Uncharacterized protein</fullName>
    </submittedName>
</protein>
<reference evidence="3 4" key="2">
    <citation type="journal article" date="2022" name="Mol. Biol. Evol.">
        <title>Comparative Genomics Reveals Insights into the Divergent Evolution of Astigmatic Mites and Household Pest Adaptations.</title>
        <authorList>
            <person name="Xiong Q."/>
            <person name="Wan A.T."/>
            <person name="Liu X."/>
            <person name="Fung C.S."/>
            <person name="Xiao X."/>
            <person name="Malainual N."/>
            <person name="Hou J."/>
            <person name="Wang L."/>
            <person name="Wang M."/>
            <person name="Yang K.Y."/>
            <person name="Cui Y."/>
            <person name="Leung E.L."/>
            <person name="Nong W."/>
            <person name="Shin S.K."/>
            <person name="Au S.W."/>
            <person name="Jeong K.Y."/>
            <person name="Chew F.T."/>
            <person name="Hui J.H."/>
            <person name="Leung T.F."/>
            <person name="Tungtrongchitr A."/>
            <person name="Zhong N."/>
            <person name="Liu Z."/>
            <person name="Tsui S.K."/>
        </authorList>
    </citation>
    <scope>NUCLEOTIDE SEQUENCE [LARGE SCALE GENOMIC DNA]</scope>
    <source>
        <strain evidence="3">Derp</strain>
    </source>
</reference>
<evidence type="ECO:0000313" key="4">
    <source>
        <dbReference type="Proteomes" id="UP000887458"/>
    </source>
</evidence>
<organism evidence="3 4">
    <name type="scientific">Dermatophagoides pteronyssinus</name>
    <name type="common">European house dust mite</name>
    <dbReference type="NCBI Taxonomy" id="6956"/>
    <lineage>
        <taxon>Eukaryota</taxon>
        <taxon>Metazoa</taxon>
        <taxon>Ecdysozoa</taxon>
        <taxon>Arthropoda</taxon>
        <taxon>Chelicerata</taxon>
        <taxon>Arachnida</taxon>
        <taxon>Acari</taxon>
        <taxon>Acariformes</taxon>
        <taxon>Sarcoptiformes</taxon>
        <taxon>Astigmata</taxon>
        <taxon>Psoroptidia</taxon>
        <taxon>Analgoidea</taxon>
        <taxon>Pyroglyphidae</taxon>
        <taxon>Dermatophagoidinae</taxon>
        <taxon>Dermatophagoides</taxon>
    </lineage>
</organism>
<gene>
    <name evidence="3" type="ORF">DERP_012689</name>
</gene>
<proteinExistence type="predicted"/>
<keyword evidence="4" id="KW-1185">Reference proteome</keyword>
<feature type="compositionally biased region" description="Basic and acidic residues" evidence="1">
    <location>
        <begin position="654"/>
        <end position="671"/>
    </location>
</feature>
<dbReference type="Proteomes" id="UP000887458">
    <property type="component" value="Unassembled WGS sequence"/>
</dbReference>
<sequence length="783" mass="91506">MIKWQSIALLVLVTLVNLIWAQTPSNKLFPEGVDVRPFYPIDYNVQHDKHRSPDSVKVDVFNHESKNLQRIINQMINYMRENQQNLPQPQQPKQPKITNVNINEIYSPPCSPSCGQNDPNCRDEQAMCQQQQPRRQAMLKQKPDDRRRFCQEVRKLVNQSEAYIEQFCGDDDDDDQCQLLCSLCKEARFARDFWSDIEAQKCQPHHHQSRHHQSNNRQSNNRQSDHHMNASNDCKRLKKKYENMAQNYKSKCSEFESESSFCRKLEKSMKKMMRTYNEECDAKRNRPHRDNNDLLSVLQDQYRECRKKHRNSPQCKQIKSMIQQLKQQLSQAPSSSNSPRQQQRRKGDCINSDDTIEAECELTLPLYQSFARMWLMKCSHSRSSICKTIEPGMVKILKKYIKLCDRECVQADEDIVSPWRQQYQQSLANSIRAQTNPRLIFSPYDEVDSDPIYVPGDKHKLPDSVEGDVMNDESQNLQQLINQMVGHMPENQQDPLHQQPKITNVNINKIYSPPCSPCEKNDGNCNRNVQQSNGLMYGNRLCGALTGIYNRMEQFENQLCDGINEQPIATVCRLFRMVAKFMQQLVKMVCDRENRRQLPPQLRTVAKPNHPQRQLRIPAKPCRPNQPQRQLPTPAKPCQPNQRQRQLPTPAKPCRPDQGDYDSLDSKDKLSPEENCKTSLFIYQILGGTWADKCFLQKNESFCEKLDQDMEKLLKTYIKNCDPKCSHVQHDLLTFWQEQYDQCIQNQFNKEQCEATKSLIDKINDQLLQLCPVPDTGILDEDF</sequence>
<feature type="region of interest" description="Disordered" evidence="1">
    <location>
        <begin position="599"/>
        <end position="671"/>
    </location>
</feature>
<evidence type="ECO:0000256" key="1">
    <source>
        <dbReference type="SAM" id="MobiDB-lite"/>
    </source>
</evidence>
<accession>A0ABQ8IYV4</accession>
<name>A0ABQ8IYV4_DERPT</name>
<keyword evidence="2" id="KW-0732">Signal</keyword>
<feature type="compositionally biased region" description="Basic residues" evidence="1">
    <location>
        <begin position="204"/>
        <end position="214"/>
    </location>
</feature>
<evidence type="ECO:0000313" key="3">
    <source>
        <dbReference type="EMBL" id="KAH9415392.1"/>
    </source>
</evidence>
<feature type="chain" id="PRO_5046025393" evidence="2">
    <location>
        <begin position="22"/>
        <end position="783"/>
    </location>
</feature>
<reference evidence="3 4" key="1">
    <citation type="journal article" date="2018" name="J. Allergy Clin. Immunol.">
        <title>High-quality assembly of Dermatophagoides pteronyssinus genome and transcriptome reveals a wide range of novel allergens.</title>
        <authorList>
            <person name="Liu X.Y."/>
            <person name="Yang K.Y."/>
            <person name="Wang M.Q."/>
            <person name="Kwok J.S."/>
            <person name="Zeng X."/>
            <person name="Yang Z."/>
            <person name="Xiao X.J."/>
            <person name="Lau C.P."/>
            <person name="Li Y."/>
            <person name="Huang Z.M."/>
            <person name="Ba J.G."/>
            <person name="Yim A.K."/>
            <person name="Ouyang C.Y."/>
            <person name="Ngai S.M."/>
            <person name="Chan T.F."/>
            <person name="Leung E.L."/>
            <person name="Liu L."/>
            <person name="Liu Z.G."/>
            <person name="Tsui S.K."/>
        </authorList>
    </citation>
    <scope>NUCLEOTIDE SEQUENCE [LARGE SCALE GENOMIC DNA]</scope>
    <source>
        <strain evidence="3">Derp</strain>
    </source>
</reference>
<feature type="compositionally biased region" description="Low complexity" evidence="1">
    <location>
        <begin position="327"/>
        <end position="341"/>
    </location>
</feature>
<feature type="signal peptide" evidence="2">
    <location>
        <begin position="1"/>
        <end position="21"/>
    </location>
</feature>
<evidence type="ECO:0000256" key="2">
    <source>
        <dbReference type="SAM" id="SignalP"/>
    </source>
</evidence>
<feature type="region of interest" description="Disordered" evidence="1">
    <location>
        <begin position="204"/>
        <end position="230"/>
    </location>
</feature>
<comment type="caution">
    <text evidence="3">The sequence shown here is derived from an EMBL/GenBank/DDBJ whole genome shotgun (WGS) entry which is preliminary data.</text>
</comment>
<feature type="region of interest" description="Disordered" evidence="1">
    <location>
        <begin position="326"/>
        <end position="349"/>
    </location>
</feature>